<evidence type="ECO:0000313" key="1">
    <source>
        <dbReference type="Proteomes" id="UP000887580"/>
    </source>
</evidence>
<evidence type="ECO:0000313" key="2">
    <source>
        <dbReference type="WBParaSite" id="PS1159_v2.g1951.t1"/>
    </source>
</evidence>
<name>A0AC35FR73_9BILA</name>
<reference evidence="2" key="1">
    <citation type="submission" date="2022-11" db="UniProtKB">
        <authorList>
            <consortium name="WormBaseParasite"/>
        </authorList>
    </citation>
    <scope>IDENTIFICATION</scope>
</reference>
<dbReference type="Proteomes" id="UP000887580">
    <property type="component" value="Unplaced"/>
</dbReference>
<protein>
    <submittedName>
        <fullName evidence="2">Uncharacterized protein</fullName>
    </submittedName>
</protein>
<sequence>MFVVIVIFALMSIFYYDYKYYTGAEDDDDEFEDEDAISLAQTKDALPYENGLGRTNKGFDDSWDERL</sequence>
<accession>A0AC35FR73</accession>
<proteinExistence type="predicted"/>
<dbReference type="WBParaSite" id="PS1159_v2.g1951.t1">
    <property type="protein sequence ID" value="PS1159_v2.g1951.t1"/>
    <property type="gene ID" value="PS1159_v2.g1951"/>
</dbReference>
<organism evidence="1 2">
    <name type="scientific">Panagrolaimus sp. PS1159</name>
    <dbReference type="NCBI Taxonomy" id="55785"/>
    <lineage>
        <taxon>Eukaryota</taxon>
        <taxon>Metazoa</taxon>
        <taxon>Ecdysozoa</taxon>
        <taxon>Nematoda</taxon>
        <taxon>Chromadorea</taxon>
        <taxon>Rhabditida</taxon>
        <taxon>Tylenchina</taxon>
        <taxon>Panagrolaimomorpha</taxon>
        <taxon>Panagrolaimoidea</taxon>
        <taxon>Panagrolaimidae</taxon>
        <taxon>Panagrolaimus</taxon>
    </lineage>
</organism>